<sequence length="108" mass="12215">MHYQLHVWVEDKEHTIEGHTKQCTLFFKDKQVWGPVSCHDNTEQLRDAIKQADERFSLAIESKSKSTEGHTRKISVKSKGKVLLDGLSTHERMEGLAAAIEAILAVES</sequence>
<dbReference type="AlphaFoldDB" id="A0A8A3P3C2"/>
<accession>A0A8A3P3C2</accession>
<name>A0A8A3P3C2_9HELO</name>
<dbReference type="EMBL" id="CP063406">
    <property type="protein sequence ID" value="QSZ31612.1"/>
    <property type="molecule type" value="Genomic_DNA"/>
</dbReference>
<evidence type="ECO:0000313" key="1">
    <source>
        <dbReference type="EMBL" id="QSZ31612.1"/>
    </source>
</evidence>
<proteinExistence type="predicted"/>
<keyword evidence="2" id="KW-1185">Reference proteome</keyword>
<gene>
    <name evidence="1" type="ORF">DSL72_001179</name>
</gene>
<organism evidence="1 2">
    <name type="scientific">Monilinia vaccinii-corymbosi</name>
    <dbReference type="NCBI Taxonomy" id="61207"/>
    <lineage>
        <taxon>Eukaryota</taxon>
        <taxon>Fungi</taxon>
        <taxon>Dikarya</taxon>
        <taxon>Ascomycota</taxon>
        <taxon>Pezizomycotina</taxon>
        <taxon>Leotiomycetes</taxon>
        <taxon>Helotiales</taxon>
        <taxon>Sclerotiniaceae</taxon>
        <taxon>Monilinia</taxon>
    </lineage>
</organism>
<protein>
    <submittedName>
        <fullName evidence="1">Uncharacterized protein</fullName>
    </submittedName>
</protein>
<reference evidence="1" key="1">
    <citation type="submission" date="2020-10" db="EMBL/GenBank/DDBJ databases">
        <title>Genome Sequence of Monilinia vaccinii-corymbosi Sheds Light on Mummy Berry Disease Infection of Blueberry and Mating Type.</title>
        <authorList>
            <person name="Yow A.G."/>
            <person name="Zhang Y."/>
            <person name="Bansal K."/>
            <person name="Eacker S.M."/>
            <person name="Sullivan S."/>
            <person name="Liachko I."/>
            <person name="Cubeta M.A."/>
            <person name="Rollins J.A."/>
            <person name="Ashrafi H."/>
        </authorList>
    </citation>
    <scope>NUCLEOTIDE SEQUENCE</scope>
    <source>
        <strain evidence="1">RL-1</strain>
    </source>
</reference>
<evidence type="ECO:0000313" key="2">
    <source>
        <dbReference type="Proteomes" id="UP000672032"/>
    </source>
</evidence>
<dbReference type="Proteomes" id="UP000672032">
    <property type="component" value="Chromosome 2"/>
</dbReference>
<dbReference type="OrthoDB" id="4524829at2759"/>